<dbReference type="AlphaFoldDB" id="A0A0R3PAR4"/>
<organism evidence="5">
    <name type="scientific">Angiostrongylus costaricensis</name>
    <name type="common">Nematode worm</name>
    <dbReference type="NCBI Taxonomy" id="334426"/>
    <lineage>
        <taxon>Eukaryota</taxon>
        <taxon>Metazoa</taxon>
        <taxon>Ecdysozoa</taxon>
        <taxon>Nematoda</taxon>
        <taxon>Chromadorea</taxon>
        <taxon>Rhabditida</taxon>
        <taxon>Rhabditina</taxon>
        <taxon>Rhabditomorpha</taxon>
        <taxon>Strongyloidea</taxon>
        <taxon>Metastrongylidae</taxon>
        <taxon>Angiostrongylus</taxon>
    </lineage>
</organism>
<proteinExistence type="predicted"/>
<sequence>MNRALFSRFAILRRVFGQQPKRQGSGSHHDVSVIDLMSNKLRRQVVNPGPPVTLDYMPVPFQPYKKVYDELQAKFNTYLAVSIGFLVVSFGLALYNDIFIIEALSKPKSYRNRHKN</sequence>
<evidence type="ECO:0000313" key="3">
    <source>
        <dbReference type="EMBL" id="VDM52271.1"/>
    </source>
</evidence>
<dbReference type="InterPro" id="IPR031973">
    <property type="entry name" value="Deltameth_res_prag01"/>
</dbReference>
<protein>
    <submittedName>
        <fullName evidence="5">Deltameth_res domain-containing protein</fullName>
    </submittedName>
</protein>
<evidence type="ECO:0000313" key="4">
    <source>
        <dbReference type="Proteomes" id="UP000267027"/>
    </source>
</evidence>
<feature type="transmembrane region" description="Helical" evidence="1">
    <location>
        <begin position="78"/>
        <end position="104"/>
    </location>
</feature>
<dbReference type="OrthoDB" id="5809766at2759"/>
<evidence type="ECO:0000259" key="2">
    <source>
        <dbReference type="Pfam" id="PF16020"/>
    </source>
</evidence>
<dbReference type="Proteomes" id="UP000267027">
    <property type="component" value="Unassembled WGS sequence"/>
</dbReference>
<dbReference type="EMBL" id="UYYA01000078">
    <property type="protein sequence ID" value="VDM52271.1"/>
    <property type="molecule type" value="Genomic_DNA"/>
</dbReference>
<name>A0A0R3PAR4_ANGCS</name>
<reference evidence="3 4" key="2">
    <citation type="submission" date="2018-11" db="EMBL/GenBank/DDBJ databases">
        <authorList>
            <consortium name="Pathogen Informatics"/>
        </authorList>
    </citation>
    <scope>NUCLEOTIDE SEQUENCE [LARGE SCALE GENOMIC DNA]</scope>
    <source>
        <strain evidence="3 4">Costa Rica</strain>
    </source>
</reference>
<dbReference type="Pfam" id="PF16020">
    <property type="entry name" value="Deltameth_res"/>
    <property type="match status" value="1"/>
</dbReference>
<dbReference type="WBParaSite" id="ACOC_0000068501-mRNA-1">
    <property type="protein sequence ID" value="ACOC_0000068501-mRNA-1"/>
    <property type="gene ID" value="ACOC_0000068501"/>
</dbReference>
<gene>
    <name evidence="3" type="ORF">ACOC_LOCUS686</name>
</gene>
<evidence type="ECO:0000256" key="1">
    <source>
        <dbReference type="SAM" id="Phobius"/>
    </source>
</evidence>
<evidence type="ECO:0000313" key="5">
    <source>
        <dbReference type="WBParaSite" id="ACOC_0000068501-mRNA-1"/>
    </source>
</evidence>
<reference evidence="5" key="1">
    <citation type="submission" date="2017-02" db="UniProtKB">
        <authorList>
            <consortium name="WormBaseParasite"/>
        </authorList>
    </citation>
    <scope>IDENTIFICATION</scope>
</reference>
<keyword evidence="4" id="KW-1185">Reference proteome</keyword>
<keyword evidence="1" id="KW-0812">Transmembrane</keyword>
<dbReference type="OMA" id="GPPCNFD"/>
<accession>A0A0R3PAR4</accession>
<feature type="domain" description="Deltamethrin resistance protein prag01" evidence="2">
    <location>
        <begin position="57"/>
        <end position="99"/>
    </location>
</feature>
<keyword evidence="1" id="KW-1133">Transmembrane helix</keyword>
<keyword evidence="1" id="KW-0472">Membrane</keyword>